<evidence type="ECO:0000313" key="1">
    <source>
        <dbReference type="Proteomes" id="UP000515123"/>
    </source>
</evidence>
<reference evidence="1" key="1">
    <citation type="journal article" date="2015" name="Nat. Genet.">
        <title>The pineapple genome and the evolution of CAM photosynthesis.</title>
        <authorList>
            <person name="Ming R."/>
            <person name="VanBuren R."/>
            <person name="Wai C.M."/>
            <person name="Tang H."/>
            <person name="Schatz M.C."/>
            <person name="Bowers J.E."/>
            <person name="Lyons E."/>
            <person name="Wang M.L."/>
            <person name="Chen J."/>
            <person name="Biggers E."/>
            <person name="Zhang J."/>
            <person name="Huang L."/>
            <person name="Zhang L."/>
            <person name="Miao W."/>
            <person name="Zhang J."/>
            <person name="Ye Z."/>
            <person name="Miao C."/>
            <person name="Lin Z."/>
            <person name="Wang H."/>
            <person name="Zhou H."/>
            <person name="Yim W.C."/>
            <person name="Priest H.D."/>
            <person name="Zheng C."/>
            <person name="Woodhouse M."/>
            <person name="Edger P.P."/>
            <person name="Guyot R."/>
            <person name="Guo H.B."/>
            <person name="Guo H."/>
            <person name="Zheng G."/>
            <person name="Singh R."/>
            <person name="Sharma A."/>
            <person name="Min X."/>
            <person name="Zheng Y."/>
            <person name="Lee H."/>
            <person name="Gurtowski J."/>
            <person name="Sedlazeck F.J."/>
            <person name="Harkess A."/>
            <person name="McKain M.R."/>
            <person name="Liao Z."/>
            <person name="Fang J."/>
            <person name="Liu J."/>
            <person name="Zhang X."/>
            <person name="Zhang Q."/>
            <person name="Hu W."/>
            <person name="Qin Y."/>
            <person name="Wang K."/>
            <person name="Chen L.Y."/>
            <person name="Shirley N."/>
            <person name="Lin Y.R."/>
            <person name="Liu L.Y."/>
            <person name="Hernandez A.G."/>
            <person name="Wright C.L."/>
            <person name="Bulone V."/>
            <person name="Tuskan G.A."/>
            <person name="Heath K."/>
            <person name="Zee F."/>
            <person name="Moore P.H."/>
            <person name="Sunkar R."/>
            <person name="Leebens-Mack J.H."/>
            <person name="Mockler T."/>
            <person name="Bennetzen J.L."/>
            <person name="Freeling M."/>
            <person name="Sankoff D."/>
            <person name="Paterson A.H."/>
            <person name="Zhu X."/>
            <person name="Yang X."/>
            <person name="Smith J.A."/>
            <person name="Cushman J.C."/>
            <person name="Paull R.E."/>
            <person name="Yu Q."/>
        </authorList>
    </citation>
    <scope>NUCLEOTIDE SEQUENCE [LARGE SCALE GENOMIC DNA]</scope>
    <source>
        <strain evidence="1">cv. F153</strain>
    </source>
</reference>
<dbReference type="GeneID" id="109718133"/>
<sequence length="111" mass="12545">MIQFVRLLQPGMSAFHSPIEKDQRTRGLLARGKELVLENQLNGGVLMTEISTLENFSNKWDLTPHLGHYIIHLISVGMKLVAKIHQGEHDDIYLLVVLACIQLFQAAVKEN</sequence>
<gene>
    <name evidence="2" type="primary">LOC109718133</name>
</gene>
<keyword evidence="1" id="KW-1185">Reference proteome</keyword>
<proteinExistence type="predicted"/>
<protein>
    <submittedName>
        <fullName evidence="2">Uncharacterized protein LOC109718133</fullName>
    </submittedName>
</protein>
<name>A0A6P5FUV6_ANACO</name>
<dbReference type="Proteomes" id="UP000515123">
    <property type="component" value="Linkage group 12"/>
</dbReference>
<dbReference type="RefSeq" id="XP_020099744.1">
    <property type="nucleotide sequence ID" value="XM_020244155.1"/>
</dbReference>
<dbReference type="AlphaFoldDB" id="A0A6P5FUV6"/>
<reference evidence="2" key="2">
    <citation type="submission" date="2025-08" db="UniProtKB">
        <authorList>
            <consortium name="RefSeq"/>
        </authorList>
    </citation>
    <scope>IDENTIFICATION</scope>
    <source>
        <tissue evidence="2">Leaf</tissue>
    </source>
</reference>
<accession>A0A6P5FUV6</accession>
<organism evidence="1 2">
    <name type="scientific">Ananas comosus</name>
    <name type="common">Pineapple</name>
    <name type="synonym">Ananas ananas</name>
    <dbReference type="NCBI Taxonomy" id="4615"/>
    <lineage>
        <taxon>Eukaryota</taxon>
        <taxon>Viridiplantae</taxon>
        <taxon>Streptophyta</taxon>
        <taxon>Embryophyta</taxon>
        <taxon>Tracheophyta</taxon>
        <taxon>Spermatophyta</taxon>
        <taxon>Magnoliopsida</taxon>
        <taxon>Liliopsida</taxon>
        <taxon>Poales</taxon>
        <taxon>Bromeliaceae</taxon>
        <taxon>Bromelioideae</taxon>
        <taxon>Ananas</taxon>
    </lineage>
</organism>
<evidence type="ECO:0000313" key="2">
    <source>
        <dbReference type="RefSeq" id="XP_020099744.1"/>
    </source>
</evidence>